<dbReference type="AlphaFoldDB" id="A0A919KAS4"/>
<evidence type="ECO:0000313" key="2">
    <source>
        <dbReference type="Proteomes" id="UP000636960"/>
    </source>
</evidence>
<reference evidence="1" key="1">
    <citation type="submission" date="2021-01" db="EMBL/GenBank/DDBJ databases">
        <title>Whole genome shotgun sequence of Actinoplanes rishiriensis NBRC 108556.</title>
        <authorList>
            <person name="Komaki H."/>
            <person name="Tamura T."/>
        </authorList>
    </citation>
    <scope>NUCLEOTIDE SEQUENCE</scope>
    <source>
        <strain evidence="1">NBRC 108556</strain>
    </source>
</reference>
<organism evidence="1 2">
    <name type="scientific">Paractinoplanes rishiriensis</name>
    <dbReference type="NCBI Taxonomy" id="1050105"/>
    <lineage>
        <taxon>Bacteria</taxon>
        <taxon>Bacillati</taxon>
        <taxon>Actinomycetota</taxon>
        <taxon>Actinomycetes</taxon>
        <taxon>Micromonosporales</taxon>
        <taxon>Micromonosporaceae</taxon>
        <taxon>Paractinoplanes</taxon>
    </lineage>
</organism>
<dbReference type="Proteomes" id="UP000636960">
    <property type="component" value="Unassembled WGS sequence"/>
</dbReference>
<proteinExistence type="predicted"/>
<keyword evidence="2" id="KW-1185">Reference proteome</keyword>
<comment type="caution">
    <text evidence="1">The sequence shown here is derived from an EMBL/GenBank/DDBJ whole genome shotgun (WGS) entry which is preliminary data.</text>
</comment>
<name>A0A919KAS4_9ACTN</name>
<accession>A0A919KAS4</accession>
<dbReference type="EMBL" id="BOMV01000113">
    <property type="protein sequence ID" value="GIF01885.1"/>
    <property type="molecule type" value="Genomic_DNA"/>
</dbReference>
<protein>
    <submittedName>
        <fullName evidence="1">Uncharacterized protein</fullName>
    </submittedName>
</protein>
<sequence>MSVRLCVAPWCGPRRWCGTWTVAPAGTGWSVHAEPDLRVRLSDQPVLGGRQGWRVFDDGRWLELGRLKGNRGGQMYATRPAPTSTG</sequence>
<gene>
    <name evidence="1" type="ORF">Ari01nite_93490</name>
</gene>
<evidence type="ECO:0000313" key="1">
    <source>
        <dbReference type="EMBL" id="GIF01885.1"/>
    </source>
</evidence>